<feature type="compositionally biased region" description="Pro residues" evidence="1">
    <location>
        <begin position="421"/>
        <end position="433"/>
    </location>
</feature>
<organism evidence="2">
    <name type="scientific">uncultured Caudovirales phage</name>
    <dbReference type="NCBI Taxonomy" id="2100421"/>
    <lineage>
        <taxon>Viruses</taxon>
        <taxon>Duplodnaviria</taxon>
        <taxon>Heunggongvirae</taxon>
        <taxon>Uroviricota</taxon>
        <taxon>Caudoviricetes</taxon>
        <taxon>Peduoviridae</taxon>
        <taxon>Maltschvirus</taxon>
        <taxon>Maltschvirus maltsch</taxon>
    </lineage>
</organism>
<sequence length="954" mass="100967">QEKLQRNGGNLAQAFGEYHGGTNRRNWGQVTQSYINRTMVGYNRIASEGQQQEAPAAAQSRQVAETMTAPANDPARQMLQAYERGEVTPEEGAAIEAAVRERRIAVPSGFRLLGEVSDEAARQAAQAPQSLLDAYTGGRMNRGERVHFERLVERGAIKVPEGFQVGKTEFGLVDRAVAAVTGSERETEAIRGMPDWATMPELNTMSGRSFLAGLGTMATGPQETVQVIQRQFPGVQVRQDERGNFIMRSSIDGNEYAIQPGFRMSDIPRAAGTALAFTPAGRATTITGGVLATGATQAAIEGTQAATGGTFNPADVALAGALGGAIPAAARVLPGIGPLATATMERLRLRRPAAAAPELPPQGPGGPPPAGMAGAAPEPPPAGPAGPGAAARPPMPGAAAMPEAPPAAPRPAPPGAAMAPEVPPAAPAAPRPAAPAMSPYDIAQEARAASRGGMGSQAATQRLAAAAAPDPETVAAAQRLGIAEHLQPGHVTTSQSYRALEQVLRSIPGSALRAQEVEGLKAVSSRATQLLDDMGRVPRSDLNATVKTALQDTVTQMEQKADQLYNRLREVIPARTQATPESTLSFINRRLEDLGGERAALTSLERRILTRLSPKDDGTGPTYALTDDLRREAGRATRGQGPFKDADTGLAKQINRLLTDDLNGVAERFGAKELSDAAKAIVRQRKGIEDDMTALFGRDLSNSLLARMDQAFQGVTKGDVTKLAEFINAVPKDMRQQVMASGLASAFNKAAIDGTLNFKSYYRWWNSLEQNRQAMTLIMSNLPRESRQQLRDLARVSEGISLSLDETIKTGRLGTGVDVIRDQLQPADTLAQRVFQVAQRSAVGAPLEALTTGMGMPGTGLAAGITSALMKTGKSEPLKAADTLLASPEFQNMAKATVEQSAPKMEQAARRMAQSRAFQDFAEKTAAPRELGAATQWIMSATQTAQNLRPEQTQ</sequence>
<reference evidence="2" key="1">
    <citation type="submission" date="2020-04" db="EMBL/GenBank/DDBJ databases">
        <authorList>
            <person name="Chiriac C."/>
            <person name="Salcher M."/>
            <person name="Ghai R."/>
            <person name="Kavagutti S V."/>
        </authorList>
    </citation>
    <scope>NUCLEOTIDE SEQUENCE</scope>
</reference>
<feature type="non-terminal residue" evidence="2">
    <location>
        <position position="1"/>
    </location>
</feature>
<evidence type="ECO:0008006" key="3">
    <source>
        <dbReference type="Google" id="ProtNLM"/>
    </source>
</evidence>
<feature type="region of interest" description="Disordered" evidence="1">
    <location>
        <begin position="48"/>
        <end position="74"/>
    </location>
</feature>
<feature type="region of interest" description="Disordered" evidence="1">
    <location>
        <begin position="612"/>
        <end position="646"/>
    </location>
</feature>
<feature type="compositionally biased region" description="Pro residues" evidence="1">
    <location>
        <begin position="358"/>
        <end position="370"/>
    </location>
</feature>
<name>A0A6J5N6W8_9CAUD</name>
<dbReference type="EMBL" id="LR796632">
    <property type="protein sequence ID" value="CAB4155330.1"/>
    <property type="molecule type" value="Genomic_DNA"/>
</dbReference>
<feature type="compositionally biased region" description="Low complexity" evidence="1">
    <location>
        <begin position="387"/>
        <end position="402"/>
    </location>
</feature>
<feature type="compositionally biased region" description="Pro residues" evidence="1">
    <location>
        <begin position="403"/>
        <end position="414"/>
    </location>
</feature>
<evidence type="ECO:0000256" key="1">
    <source>
        <dbReference type="SAM" id="MobiDB-lite"/>
    </source>
</evidence>
<protein>
    <recommendedName>
        <fullName evidence="3">LT_GEWL domain containing protein</fullName>
    </recommendedName>
</protein>
<accession>A0A6J5N6W8</accession>
<evidence type="ECO:0000313" key="2">
    <source>
        <dbReference type="EMBL" id="CAB4155330.1"/>
    </source>
</evidence>
<proteinExistence type="predicted"/>
<feature type="region of interest" description="Disordered" evidence="1">
    <location>
        <begin position="355"/>
        <end position="436"/>
    </location>
</feature>
<feature type="compositionally biased region" description="Low complexity" evidence="1">
    <location>
        <begin position="48"/>
        <end position="62"/>
    </location>
</feature>
<gene>
    <name evidence="2" type="ORF">UFOVP670_1</name>
</gene>